<sequence length="207" mass="21863">MPGRASRARLRTAAVLAALPLLLTACSAGAHGSGAGSVRDAARTGGTPSGDTDPTTTTKRPATTEAPDPASAPVNVIEVVGSQWQWAFTYKEGPGRQIGAVHDAAASGDVPTLYLPQGQPVRLEMKSTDVIHSLYIPAFLVKLDLVPGRTNKFEFTPNVVGDYDGHCAELCGAGHHEMRVVTKVVTPEEYRRHLTQLKAQARTEAAA</sequence>
<reference evidence="14 15" key="1">
    <citation type="submission" date="2024-06" db="EMBL/GenBank/DDBJ databases">
        <title>The Natural Products Discovery Center: Release of the First 8490 Sequenced Strains for Exploring Actinobacteria Biosynthetic Diversity.</title>
        <authorList>
            <person name="Kalkreuter E."/>
            <person name="Kautsar S.A."/>
            <person name="Yang D."/>
            <person name="Bader C.D."/>
            <person name="Teijaro C.N."/>
            <person name="Fluegel L."/>
            <person name="Davis C.M."/>
            <person name="Simpson J.R."/>
            <person name="Lauterbach L."/>
            <person name="Steele A.D."/>
            <person name="Gui C."/>
            <person name="Meng S."/>
            <person name="Li G."/>
            <person name="Viehrig K."/>
            <person name="Ye F."/>
            <person name="Su P."/>
            <person name="Kiefer A.F."/>
            <person name="Nichols A."/>
            <person name="Cepeda A.J."/>
            <person name="Yan W."/>
            <person name="Fan B."/>
            <person name="Jiang Y."/>
            <person name="Adhikari A."/>
            <person name="Zheng C.-J."/>
            <person name="Schuster L."/>
            <person name="Cowan T.M."/>
            <person name="Smanski M.J."/>
            <person name="Chevrette M.G."/>
            <person name="De Carvalho L.P.S."/>
            <person name="Shen B."/>
        </authorList>
    </citation>
    <scope>NUCLEOTIDE SEQUENCE [LARGE SCALE GENOMIC DNA]</scope>
    <source>
        <strain evidence="14 15">NPDC048946</strain>
    </source>
</reference>
<dbReference type="SUPFAM" id="SSF49503">
    <property type="entry name" value="Cupredoxins"/>
    <property type="match status" value="1"/>
</dbReference>
<accession>A0ABV3DWI4</accession>
<keyword evidence="6" id="KW-0186">Copper</keyword>
<feature type="compositionally biased region" description="Low complexity" evidence="11">
    <location>
        <begin position="44"/>
        <end position="64"/>
    </location>
</feature>
<evidence type="ECO:0000256" key="4">
    <source>
        <dbReference type="ARBA" id="ARBA00022723"/>
    </source>
</evidence>
<evidence type="ECO:0000256" key="6">
    <source>
        <dbReference type="ARBA" id="ARBA00023008"/>
    </source>
</evidence>
<evidence type="ECO:0000256" key="11">
    <source>
        <dbReference type="SAM" id="MobiDB-lite"/>
    </source>
</evidence>
<comment type="catalytic activity">
    <reaction evidence="10">
        <text>4 Fe(II)-[cytochrome c] + O2 + 8 H(+)(in) = 4 Fe(III)-[cytochrome c] + 2 H2O + 4 H(+)(out)</text>
        <dbReference type="Rhea" id="RHEA:11436"/>
        <dbReference type="Rhea" id="RHEA-COMP:10350"/>
        <dbReference type="Rhea" id="RHEA-COMP:14399"/>
        <dbReference type="ChEBI" id="CHEBI:15377"/>
        <dbReference type="ChEBI" id="CHEBI:15378"/>
        <dbReference type="ChEBI" id="CHEBI:15379"/>
        <dbReference type="ChEBI" id="CHEBI:29033"/>
        <dbReference type="ChEBI" id="CHEBI:29034"/>
        <dbReference type="EC" id="7.1.1.9"/>
    </reaction>
</comment>
<evidence type="ECO:0000313" key="15">
    <source>
        <dbReference type="Proteomes" id="UP001551482"/>
    </source>
</evidence>
<feature type="domain" description="Cytochrome oxidase subunit II copper A binding" evidence="13">
    <location>
        <begin position="72"/>
        <end position="196"/>
    </location>
</feature>
<feature type="chain" id="PRO_5046671723" description="Cytochrome aa3 subunit 2" evidence="12">
    <location>
        <begin position="31"/>
        <end position="207"/>
    </location>
</feature>
<evidence type="ECO:0000256" key="1">
    <source>
        <dbReference type="ARBA" id="ARBA00004370"/>
    </source>
</evidence>
<organism evidence="14 15">
    <name type="scientific">Streptodolium elevatio</name>
    <dbReference type="NCBI Taxonomy" id="3157996"/>
    <lineage>
        <taxon>Bacteria</taxon>
        <taxon>Bacillati</taxon>
        <taxon>Actinomycetota</taxon>
        <taxon>Actinomycetes</taxon>
        <taxon>Kitasatosporales</taxon>
        <taxon>Streptomycetaceae</taxon>
        <taxon>Streptodolium</taxon>
    </lineage>
</organism>
<gene>
    <name evidence="14" type="ORF">AB0C36_39725</name>
</gene>
<keyword evidence="7" id="KW-0472">Membrane</keyword>
<comment type="subcellular location">
    <subcellularLocation>
        <location evidence="1">Membrane</location>
    </subcellularLocation>
</comment>
<evidence type="ECO:0000256" key="7">
    <source>
        <dbReference type="ARBA" id="ARBA00023136"/>
    </source>
</evidence>
<dbReference type="PROSITE" id="PS00078">
    <property type="entry name" value="COX2"/>
    <property type="match status" value="1"/>
</dbReference>
<dbReference type="PANTHER" id="PTHR22888:SF9">
    <property type="entry name" value="CYTOCHROME C OXIDASE SUBUNIT 2"/>
    <property type="match status" value="1"/>
</dbReference>
<dbReference type="Pfam" id="PF00116">
    <property type="entry name" value="COX2"/>
    <property type="match status" value="1"/>
</dbReference>
<dbReference type="InterPro" id="IPR045187">
    <property type="entry name" value="CcO_II"/>
</dbReference>
<dbReference type="Proteomes" id="UP001551482">
    <property type="component" value="Unassembled WGS sequence"/>
</dbReference>
<evidence type="ECO:0000256" key="2">
    <source>
        <dbReference type="ARBA" id="ARBA00007866"/>
    </source>
</evidence>
<dbReference type="Gene3D" id="2.60.40.420">
    <property type="entry name" value="Cupredoxins - blue copper proteins"/>
    <property type="match status" value="1"/>
</dbReference>
<dbReference type="PROSITE" id="PS51257">
    <property type="entry name" value="PROKAR_LIPOPROTEIN"/>
    <property type="match status" value="1"/>
</dbReference>
<dbReference type="PROSITE" id="PS50857">
    <property type="entry name" value="COX2_CUA"/>
    <property type="match status" value="1"/>
</dbReference>
<evidence type="ECO:0000256" key="3">
    <source>
        <dbReference type="ARBA" id="ARBA00022448"/>
    </source>
</evidence>
<dbReference type="EMBL" id="JBEZFP010000187">
    <property type="protein sequence ID" value="MEU8139612.1"/>
    <property type="molecule type" value="Genomic_DNA"/>
</dbReference>
<feature type="region of interest" description="Disordered" evidence="11">
    <location>
        <begin position="30"/>
        <end position="72"/>
    </location>
</feature>
<dbReference type="InterPro" id="IPR008972">
    <property type="entry name" value="Cupredoxin"/>
</dbReference>
<name>A0ABV3DWI4_9ACTN</name>
<dbReference type="RefSeq" id="WP_358363818.1">
    <property type="nucleotide sequence ID" value="NZ_JBEZFP010000187.1"/>
</dbReference>
<dbReference type="InterPro" id="IPR002429">
    <property type="entry name" value="CcO_II-like_C"/>
</dbReference>
<comment type="function">
    <text evidence="8">Subunits I and II form the functional core of the enzyme complex. Electrons originating in cytochrome c are transferred via heme a and Cu(A) to the binuclear center formed by heme a3 and Cu(B).</text>
</comment>
<proteinExistence type="inferred from homology"/>
<keyword evidence="4" id="KW-0479">Metal-binding</keyword>
<keyword evidence="3" id="KW-0813">Transport</keyword>
<evidence type="ECO:0000256" key="9">
    <source>
        <dbReference type="ARBA" id="ARBA00031399"/>
    </source>
</evidence>
<evidence type="ECO:0000256" key="10">
    <source>
        <dbReference type="ARBA" id="ARBA00047816"/>
    </source>
</evidence>
<evidence type="ECO:0000259" key="13">
    <source>
        <dbReference type="PROSITE" id="PS50857"/>
    </source>
</evidence>
<evidence type="ECO:0000256" key="12">
    <source>
        <dbReference type="SAM" id="SignalP"/>
    </source>
</evidence>
<dbReference type="CDD" id="cd13919">
    <property type="entry name" value="CuRO_HCO_II_like_5"/>
    <property type="match status" value="1"/>
</dbReference>
<evidence type="ECO:0000313" key="14">
    <source>
        <dbReference type="EMBL" id="MEU8139612.1"/>
    </source>
</evidence>
<comment type="similarity">
    <text evidence="2">Belongs to the cytochrome c oxidase subunit 2 family.</text>
</comment>
<dbReference type="PANTHER" id="PTHR22888">
    <property type="entry name" value="CYTOCHROME C OXIDASE, SUBUNIT II"/>
    <property type="match status" value="1"/>
</dbReference>
<keyword evidence="5" id="KW-0249">Electron transport</keyword>
<dbReference type="InterPro" id="IPR001505">
    <property type="entry name" value="Copper_CuA"/>
</dbReference>
<feature type="signal peptide" evidence="12">
    <location>
        <begin position="1"/>
        <end position="30"/>
    </location>
</feature>
<protein>
    <recommendedName>
        <fullName evidence="9">Cytochrome aa3 subunit 2</fullName>
    </recommendedName>
</protein>
<keyword evidence="12" id="KW-0732">Signal</keyword>
<evidence type="ECO:0000256" key="8">
    <source>
        <dbReference type="ARBA" id="ARBA00024688"/>
    </source>
</evidence>
<keyword evidence="15" id="KW-1185">Reference proteome</keyword>
<dbReference type="PRINTS" id="PR01166">
    <property type="entry name" value="CYCOXIDASEII"/>
</dbReference>
<comment type="caution">
    <text evidence="14">The sequence shown here is derived from an EMBL/GenBank/DDBJ whole genome shotgun (WGS) entry which is preliminary data.</text>
</comment>
<evidence type="ECO:0000256" key="5">
    <source>
        <dbReference type="ARBA" id="ARBA00022982"/>
    </source>
</evidence>